<dbReference type="InterPro" id="IPR000146">
    <property type="entry name" value="FBPase_class-1"/>
</dbReference>
<dbReference type="InterPro" id="IPR023079">
    <property type="entry name" value="SBPase"/>
</dbReference>
<feature type="domain" description="Fructose-1-6-bisphosphatase class 1 C-terminal" evidence="9">
    <location>
        <begin position="283"/>
        <end position="405"/>
    </location>
</feature>
<dbReference type="PRINTS" id="PR01958">
    <property type="entry name" value="S17BPHPHTASE"/>
</dbReference>
<dbReference type="SUPFAM" id="SSF56655">
    <property type="entry name" value="Carbohydrate phosphatase"/>
    <property type="match status" value="1"/>
</dbReference>
<dbReference type="VEuPathDB" id="CryptoDB:GNI_096290"/>
<keyword evidence="11" id="KW-1185">Reference proteome</keyword>
<dbReference type="GeneID" id="22913425"/>
<dbReference type="Proteomes" id="UP000019763">
    <property type="component" value="Unassembled WGS sequence"/>
</dbReference>
<evidence type="ECO:0000256" key="5">
    <source>
        <dbReference type="ARBA" id="ARBA00023277"/>
    </source>
</evidence>
<dbReference type="GO" id="GO:0042132">
    <property type="term" value="F:fructose 1,6-bisphosphate 1-phosphatase activity"/>
    <property type="evidence" value="ECO:0007669"/>
    <property type="project" value="UniProtKB-EC"/>
</dbReference>
<feature type="compositionally biased region" description="Basic and acidic residues" evidence="7">
    <location>
        <begin position="100"/>
        <end position="121"/>
    </location>
</feature>
<dbReference type="EMBL" id="AFNH02000721">
    <property type="protein sequence ID" value="EZG57887.1"/>
    <property type="molecule type" value="Genomic_DNA"/>
</dbReference>
<feature type="compositionally biased region" description="Low complexity" evidence="7">
    <location>
        <begin position="81"/>
        <end position="97"/>
    </location>
</feature>
<protein>
    <submittedName>
        <fullName evidence="10">Fructose-1,6-bisphosphatase class 1</fullName>
        <ecNumber evidence="10">3.1.3.11</ecNumber>
    </submittedName>
</protein>
<sequence length="409" mass="44734">MKTNPDATQFWDEDIFPNCLADLTCYDIDAELRTMLKRFMRATVAIWCNMRPDLVSEPIETTQVDTAHASGEPLSTPAGESRSTVSSPLVPVSPVAVDRSPVDRSPVDRSPVDRSPVDRSPMHSSPSPGSKNSFGDTQLAIDLYAESWMQAAARYSETPLKFFASEENPEPTFLNEDGKYLAFWDPLDGSSIMDANWSVGTILTILRSGWKLGSPARPYVEASLVAVHGPVLNILLCLRGPSSEQSPFVLSNFCYFNDRFILDTPQAGSPQSACYMAAIEDADRPKYFAPANLRAAHVLPKYRAIVDEYIDRGATLRYSGGLVPDIYHILMKRNGIYISPSCTGAPARLRMLFELVAIAHVMEAAQGSAHSITFGAGILDVEICSYEDKTDLIAGCPSAVTRHLAALTT</sequence>
<dbReference type="eggNOG" id="KOG1458">
    <property type="taxonomic scope" value="Eukaryota"/>
</dbReference>
<keyword evidence="4" id="KW-0460">Magnesium</keyword>
<dbReference type="Gene3D" id="3.30.540.10">
    <property type="entry name" value="Fructose-1,6-Bisphosphatase, subunit A, domain 1"/>
    <property type="match status" value="1"/>
</dbReference>
<dbReference type="GO" id="GO:0005986">
    <property type="term" value="P:sucrose biosynthetic process"/>
    <property type="evidence" value="ECO:0007669"/>
    <property type="project" value="TreeGrafter"/>
</dbReference>
<dbReference type="GO" id="GO:0006000">
    <property type="term" value="P:fructose metabolic process"/>
    <property type="evidence" value="ECO:0007669"/>
    <property type="project" value="TreeGrafter"/>
</dbReference>
<dbReference type="PANTHER" id="PTHR11556">
    <property type="entry name" value="FRUCTOSE-1,6-BISPHOSPHATASE-RELATED"/>
    <property type="match status" value="1"/>
</dbReference>
<dbReference type="GO" id="GO:0030388">
    <property type="term" value="P:fructose 1,6-bisphosphate metabolic process"/>
    <property type="evidence" value="ECO:0007669"/>
    <property type="project" value="TreeGrafter"/>
</dbReference>
<evidence type="ECO:0000256" key="3">
    <source>
        <dbReference type="ARBA" id="ARBA00022801"/>
    </source>
</evidence>
<dbReference type="Pfam" id="PF00316">
    <property type="entry name" value="FBPase"/>
    <property type="match status" value="1"/>
</dbReference>
<dbReference type="Pfam" id="PF18913">
    <property type="entry name" value="FBPase_C"/>
    <property type="match status" value="1"/>
</dbReference>
<dbReference type="InterPro" id="IPR033391">
    <property type="entry name" value="FBPase_N"/>
</dbReference>
<dbReference type="InterPro" id="IPR044015">
    <property type="entry name" value="FBPase_C_dom"/>
</dbReference>
<dbReference type="RefSeq" id="XP_011131008.1">
    <property type="nucleotide sequence ID" value="XM_011132706.1"/>
</dbReference>
<evidence type="ECO:0000256" key="7">
    <source>
        <dbReference type="SAM" id="MobiDB-lite"/>
    </source>
</evidence>
<evidence type="ECO:0000256" key="6">
    <source>
        <dbReference type="ARBA" id="ARBA00024331"/>
    </source>
</evidence>
<feature type="domain" description="Fructose-1-6-bisphosphatase class I N-terminal" evidence="8">
    <location>
        <begin position="129"/>
        <end position="211"/>
    </location>
</feature>
<dbReference type="GO" id="GO:0006094">
    <property type="term" value="P:gluconeogenesis"/>
    <property type="evidence" value="ECO:0007669"/>
    <property type="project" value="TreeGrafter"/>
</dbReference>
<comment type="pathway">
    <text evidence="6">Carbohydrate biosynthesis.</text>
</comment>
<dbReference type="GO" id="GO:0006002">
    <property type="term" value="P:fructose 6-phosphate metabolic process"/>
    <property type="evidence" value="ECO:0007669"/>
    <property type="project" value="TreeGrafter"/>
</dbReference>
<gene>
    <name evidence="10" type="ORF">GNI_096290</name>
</gene>
<dbReference type="PANTHER" id="PTHR11556:SF35">
    <property type="entry name" value="SEDOHEPTULOSE-1,7-BISPHOSPHATASE, CHLOROPLASTIC"/>
    <property type="match status" value="1"/>
</dbReference>
<evidence type="ECO:0000256" key="1">
    <source>
        <dbReference type="ARBA" id="ARBA00010941"/>
    </source>
</evidence>
<keyword evidence="3 10" id="KW-0378">Hydrolase</keyword>
<dbReference type="OMA" id="KNERWIV"/>
<organism evidence="10 11">
    <name type="scientific">Gregarina niphandrodes</name>
    <name type="common">Septate eugregarine</name>
    <dbReference type="NCBI Taxonomy" id="110365"/>
    <lineage>
        <taxon>Eukaryota</taxon>
        <taxon>Sar</taxon>
        <taxon>Alveolata</taxon>
        <taxon>Apicomplexa</taxon>
        <taxon>Conoidasida</taxon>
        <taxon>Gregarinasina</taxon>
        <taxon>Eugregarinorida</taxon>
        <taxon>Gregarinidae</taxon>
        <taxon>Gregarina</taxon>
    </lineage>
</organism>
<evidence type="ECO:0000256" key="2">
    <source>
        <dbReference type="ARBA" id="ARBA00022723"/>
    </source>
</evidence>
<dbReference type="GO" id="GO:0005737">
    <property type="term" value="C:cytoplasm"/>
    <property type="evidence" value="ECO:0007669"/>
    <property type="project" value="TreeGrafter"/>
</dbReference>
<dbReference type="GO" id="GO:0046872">
    <property type="term" value="F:metal ion binding"/>
    <property type="evidence" value="ECO:0007669"/>
    <property type="project" value="UniProtKB-KW"/>
</dbReference>
<dbReference type="Gene3D" id="3.40.190.80">
    <property type="match status" value="1"/>
</dbReference>
<comment type="caution">
    <text evidence="10">The sequence shown here is derived from an EMBL/GenBank/DDBJ whole genome shotgun (WGS) entry which is preliminary data.</text>
</comment>
<name>A0A023B511_GRENI</name>
<evidence type="ECO:0000313" key="10">
    <source>
        <dbReference type="EMBL" id="EZG57887.1"/>
    </source>
</evidence>
<keyword evidence="5" id="KW-0119">Carbohydrate metabolism</keyword>
<proteinExistence type="inferred from homology"/>
<comment type="similarity">
    <text evidence="1">Belongs to the FBPase class 1 family.</text>
</comment>
<dbReference type="OrthoDB" id="10256725at2759"/>
<evidence type="ECO:0000313" key="11">
    <source>
        <dbReference type="Proteomes" id="UP000019763"/>
    </source>
</evidence>
<feature type="compositionally biased region" description="Polar residues" evidence="7">
    <location>
        <begin position="122"/>
        <end position="134"/>
    </location>
</feature>
<evidence type="ECO:0000259" key="8">
    <source>
        <dbReference type="Pfam" id="PF00316"/>
    </source>
</evidence>
<dbReference type="AlphaFoldDB" id="A0A023B511"/>
<accession>A0A023B511</accession>
<evidence type="ECO:0000259" key="9">
    <source>
        <dbReference type="Pfam" id="PF18913"/>
    </source>
</evidence>
<evidence type="ECO:0000256" key="4">
    <source>
        <dbReference type="ARBA" id="ARBA00022842"/>
    </source>
</evidence>
<keyword evidence="2" id="KW-0479">Metal-binding</keyword>
<dbReference type="EC" id="3.1.3.11" evidence="10"/>
<reference evidence="10" key="1">
    <citation type="submission" date="2013-12" db="EMBL/GenBank/DDBJ databases">
        <authorList>
            <person name="Omoto C.K."/>
            <person name="Sibley D."/>
            <person name="Venepally P."/>
            <person name="Hadjithomas M."/>
            <person name="Karamycheva S."/>
            <person name="Brunk B."/>
            <person name="Roos D."/>
            <person name="Caler E."/>
            <person name="Lorenzi H."/>
        </authorList>
    </citation>
    <scope>NUCLEOTIDE SEQUENCE</scope>
</reference>
<feature type="region of interest" description="Disordered" evidence="7">
    <location>
        <begin position="62"/>
        <end position="134"/>
    </location>
</feature>